<feature type="compositionally biased region" description="Acidic residues" evidence="2">
    <location>
        <begin position="328"/>
        <end position="338"/>
    </location>
</feature>
<dbReference type="AlphaFoldDB" id="A0ABD3JHZ4"/>
<proteinExistence type="predicted"/>
<dbReference type="SMART" id="SM00184">
    <property type="entry name" value="RING"/>
    <property type="match status" value="1"/>
</dbReference>
<feature type="region of interest" description="Disordered" evidence="2">
    <location>
        <begin position="325"/>
        <end position="346"/>
    </location>
</feature>
<gene>
    <name evidence="4" type="ORF">ACJRO7_030180</name>
</gene>
<keyword evidence="5" id="KW-1185">Reference proteome</keyword>
<evidence type="ECO:0000259" key="3">
    <source>
        <dbReference type="PROSITE" id="PS50089"/>
    </source>
</evidence>
<comment type="caution">
    <text evidence="4">The sequence shown here is derived from an EMBL/GenBank/DDBJ whole genome shotgun (WGS) entry which is preliminary data.</text>
</comment>
<dbReference type="EMBL" id="JBJKBG010000008">
    <property type="protein sequence ID" value="KAL3725122.1"/>
    <property type="molecule type" value="Genomic_DNA"/>
</dbReference>
<protein>
    <recommendedName>
        <fullName evidence="3">RING-type domain-containing protein</fullName>
    </recommendedName>
</protein>
<feature type="compositionally biased region" description="Low complexity" evidence="2">
    <location>
        <begin position="282"/>
        <end position="294"/>
    </location>
</feature>
<dbReference type="Pfam" id="PF13920">
    <property type="entry name" value="zf-C3HC4_3"/>
    <property type="match status" value="1"/>
</dbReference>
<dbReference type="CDD" id="cd16449">
    <property type="entry name" value="RING-HC"/>
    <property type="match status" value="1"/>
</dbReference>
<dbReference type="PROSITE" id="PS50089">
    <property type="entry name" value="ZF_RING_2"/>
    <property type="match status" value="1"/>
</dbReference>
<feature type="domain" description="RING-type" evidence="3">
    <location>
        <begin position="354"/>
        <end position="392"/>
    </location>
</feature>
<keyword evidence="1" id="KW-0479">Metal-binding</keyword>
<feature type="region of interest" description="Disordered" evidence="2">
    <location>
        <begin position="133"/>
        <end position="299"/>
    </location>
</feature>
<evidence type="ECO:0000313" key="5">
    <source>
        <dbReference type="Proteomes" id="UP001634007"/>
    </source>
</evidence>
<feature type="compositionally biased region" description="Basic and acidic residues" evidence="2">
    <location>
        <begin position="264"/>
        <end position="281"/>
    </location>
</feature>
<dbReference type="InterPro" id="IPR001841">
    <property type="entry name" value="Znf_RING"/>
</dbReference>
<evidence type="ECO:0000313" key="4">
    <source>
        <dbReference type="EMBL" id="KAL3725122.1"/>
    </source>
</evidence>
<keyword evidence="1" id="KW-0863">Zinc-finger</keyword>
<evidence type="ECO:0000256" key="2">
    <source>
        <dbReference type="SAM" id="MobiDB-lite"/>
    </source>
</evidence>
<dbReference type="Proteomes" id="UP001634007">
    <property type="component" value="Unassembled WGS sequence"/>
</dbReference>
<accession>A0ABD3JHZ4</accession>
<keyword evidence="1" id="KW-0862">Zinc</keyword>
<dbReference type="Gene3D" id="3.30.40.10">
    <property type="entry name" value="Zinc/RING finger domain, C3HC4 (zinc finger)"/>
    <property type="match status" value="1"/>
</dbReference>
<name>A0ABD3JHZ4_EUCGL</name>
<evidence type="ECO:0000256" key="1">
    <source>
        <dbReference type="PROSITE-ProRule" id="PRU00175"/>
    </source>
</evidence>
<dbReference type="InterPro" id="IPR013083">
    <property type="entry name" value="Znf_RING/FYVE/PHD"/>
</dbReference>
<organism evidence="4 5">
    <name type="scientific">Eucalyptus globulus</name>
    <name type="common">Tasmanian blue gum</name>
    <dbReference type="NCBI Taxonomy" id="34317"/>
    <lineage>
        <taxon>Eukaryota</taxon>
        <taxon>Viridiplantae</taxon>
        <taxon>Streptophyta</taxon>
        <taxon>Embryophyta</taxon>
        <taxon>Tracheophyta</taxon>
        <taxon>Spermatophyta</taxon>
        <taxon>Magnoliopsida</taxon>
        <taxon>eudicotyledons</taxon>
        <taxon>Gunneridae</taxon>
        <taxon>Pentapetalae</taxon>
        <taxon>rosids</taxon>
        <taxon>malvids</taxon>
        <taxon>Myrtales</taxon>
        <taxon>Myrtaceae</taxon>
        <taxon>Myrtoideae</taxon>
        <taxon>Eucalypteae</taxon>
        <taxon>Eucalyptus</taxon>
    </lineage>
</organism>
<dbReference type="PANTHER" id="PTHR46629">
    <property type="entry name" value="OS01G0917900 PROTEIN"/>
    <property type="match status" value="1"/>
</dbReference>
<dbReference type="GO" id="GO:0008270">
    <property type="term" value="F:zinc ion binding"/>
    <property type="evidence" value="ECO:0007669"/>
    <property type="project" value="UniProtKB-KW"/>
</dbReference>
<sequence>MSAVEASPNLRDFLSVKDDDVGAAGVGRRRGGDLAVLTTRAVLRGEKLRSPPPAGSPRSSRTLLDIIRNDELNAAAGRSSDISKDRKSWKSLRGKLRLRRAGAAWPSTGPVPASDVIVGNCRSPSRIPRHDSTWFDVPISDESTQEASRSESLRAESSIPMDAQPTTTRRTSTRFGSLVPISIEPTRLDDSPPGNSPAQSLRPEISRHNSATLTPLRRDSALPLTRSESAPTVGDHNASQISPAPPFTEEPAREPTRRLSAALAEERQLSAREAAAAREAAEAEATSRPAESEAGAVQPARMSLMDLLEETTDRQIGLAGMRYAEGENGQEEEEEVEEEGSRGGGGGVAEQSYCCVCMVRHKGAAFIPCGHTFCRLCSRELWVSRGNCPLCNNLIVEILDIF</sequence>
<dbReference type="SUPFAM" id="SSF57850">
    <property type="entry name" value="RING/U-box"/>
    <property type="match status" value="1"/>
</dbReference>
<reference evidence="4 5" key="1">
    <citation type="submission" date="2024-11" db="EMBL/GenBank/DDBJ databases">
        <title>Chromosome-level genome assembly of Eucalyptus globulus Labill. provides insights into its genome evolution.</title>
        <authorList>
            <person name="Li X."/>
        </authorList>
    </citation>
    <scope>NUCLEOTIDE SEQUENCE [LARGE SCALE GENOMIC DNA]</scope>
    <source>
        <strain evidence="4">CL2024</strain>
        <tissue evidence="4">Fresh tender leaves</tissue>
    </source>
</reference>